<gene>
    <name evidence="1 3" type="ORF">P152DRAFT_481203</name>
</gene>
<reference evidence="3" key="3">
    <citation type="submission" date="2025-04" db="UniProtKB">
        <authorList>
            <consortium name="RefSeq"/>
        </authorList>
    </citation>
    <scope>IDENTIFICATION</scope>
    <source>
        <strain evidence="3">CBS 781.70</strain>
    </source>
</reference>
<reference evidence="1 3" key="1">
    <citation type="submission" date="2020-01" db="EMBL/GenBank/DDBJ databases">
        <authorList>
            <consortium name="DOE Joint Genome Institute"/>
            <person name="Haridas S."/>
            <person name="Albert R."/>
            <person name="Binder M."/>
            <person name="Bloem J."/>
            <person name="Labutti K."/>
            <person name="Salamov A."/>
            <person name="Andreopoulos B."/>
            <person name="Baker S.E."/>
            <person name="Barry K."/>
            <person name="Bills G."/>
            <person name="Bluhm B.H."/>
            <person name="Cannon C."/>
            <person name="Castanera R."/>
            <person name="Culley D.E."/>
            <person name="Daum C."/>
            <person name="Ezra D."/>
            <person name="Gonzalez J.B."/>
            <person name="Henrissat B."/>
            <person name="Kuo A."/>
            <person name="Liang C."/>
            <person name="Lipzen A."/>
            <person name="Lutzoni F."/>
            <person name="Magnuson J."/>
            <person name="Mondo S."/>
            <person name="Nolan M."/>
            <person name="Ohm R."/>
            <person name="Pangilinan J."/>
            <person name="Park H.-J."/>
            <person name="Ramirez L."/>
            <person name="Alfaro M."/>
            <person name="Sun H."/>
            <person name="Tritt A."/>
            <person name="Yoshinaga Y."/>
            <person name="Zwiers L.-H."/>
            <person name="Turgeon B.G."/>
            <person name="Goodwin S.B."/>
            <person name="Spatafora J.W."/>
            <person name="Crous P.W."/>
            <person name="Grigoriev I.V."/>
        </authorList>
    </citation>
    <scope>NUCLEOTIDE SEQUENCE</scope>
    <source>
        <strain evidence="1 3">CBS 781.70</strain>
    </source>
</reference>
<keyword evidence="2" id="KW-1185">Reference proteome</keyword>
<dbReference type="Proteomes" id="UP000504638">
    <property type="component" value="Unplaced"/>
</dbReference>
<dbReference type="RefSeq" id="XP_033535674.1">
    <property type="nucleotide sequence ID" value="XM_033681799.1"/>
</dbReference>
<sequence>MAARQVTRLGGQALRNAVHLHFYPRLRKLDESREVVRMLETYGPLLTFKNLKYDFNNPHPGSALAIFHDAASAARLLKDSPLRFSLIPADVARSYSSVDGELNMDSISKIDPSRRLDDSKQRSNMPFYDLGRDKSPKLFGLQTSVAEITQTQAAGVDGEGDPTSVRVDTLNNPFEYRLIADVPTIKYDGLLQRSPFHGPFHPNVGTIEFLDLVENVPNYGLAELSLKRTETTPGMLKKRQAAVESRVRLRKLVEMRDAGMEVD</sequence>
<evidence type="ECO:0000313" key="2">
    <source>
        <dbReference type="Proteomes" id="UP000504638"/>
    </source>
</evidence>
<evidence type="ECO:0000313" key="1">
    <source>
        <dbReference type="EMBL" id="KAF1814043.1"/>
    </source>
</evidence>
<protein>
    <submittedName>
        <fullName evidence="1 3">Uncharacterized protein</fullName>
    </submittedName>
</protein>
<evidence type="ECO:0000313" key="3">
    <source>
        <dbReference type="RefSeq" id="XP_033535674.1"/>
    </source>
</evidence>
<name>A0A6G1G7M1_9PEZI</name>
<proteinExistence type="predicted"/>
<dbReference type="AlphaFoldDB" id="A0A6G1G7M1"/>
<dbReference type="EMBL" id="ML975154">
    <property type="protein sequence ID" value="KAF1814043.1"/>
    <property type="molecule type" value="Genomic_DNA"/>
</dbReference>
<organism evidence="1">
    <name type="scientific">Eremomyces bilateralis CBS 781.70</name>
    <dbReference type="NCBI Taxonomy" id="1392243"/>
    <lineage>
        <taxon>Eukaryota</taxon>
        <taxon>Fungi</taxon>
        <taxon>Dikarya</taxon>
        <taxon>Ascomycota</taxon>
        <taxon>Pezizomycotina</taxon>
        <taxon>Dothideomycetes</taxon>
        <taxon>Dothideomycetes incertae sedis</taxon>
        <taxon>Eremomycetales</taxon>
        <taxon>Eremomycetaceae</taxon>
        <taxon>Eremomyces</taxon>
    </lineage>
</organism>
<dbReference type="OrthoDB" id="5367448at2759"/>
<accession>A0A6G1G7M1</accession>
<dbReference type="GeneID" id="54422369"/>
<reference evidence="3" key="2">
    <citation type="submission" date="2020-04" db="EMBL/GenBank/DDBJ databases">
        <authorList>
            <consortium name="NCBI Genome Project"/>
        </authorList>
    </citation>
    <scope>NUCLEOTIDE SEQUENCE</scope>
    <source>
        <strain evidence="3">CBS 781.70</strain>
    </source>
</reference>